<proteinExistence type="predicted"/>
<dbReference type="Proteomes" id="UP000823641">
    <property type="component" value="Unassembled WGS sequence"/>
</dbReference>
<feature type="domain" description="OmpA-like" evidence="10">
    <location>
        <begin position="300"/>
        <end position="415"/>
    </location>
</feature>
<dbReference type="Gene3D" id="3.30.1330.60">
    <property type="entry name" value="OmpA-like domain"/>
    <property type="match status" value="1"/>
</dbReference>
<dbReference type="InterPro" id="IPR027385">
    <property type="entry name" value="Beta-barrel_OMP"/>
</dbReference>
<keyword evidence="2" id="KW-0813">Transport</keyword>
<evidence type="ECO:0000256" key="6">
    <source>
        <dbReference type="ARBA" id="ARBA00023065"/>
    </source>
</evidence>
<evidence type="ECO:0000256" key="8">
    <source>
        <dbReference type="ARBA" id="ARBA00023136"/>
    </source>
</evidence>
<dbReference type="InterPro" id="IPR011250">
    <property type="entry name" value="OMP/PagP_B-barrel"/>
</dbReference>
<keyword evidence="3" id="KW-1134">Transmembrane beta strand</keyword>
<dbReference type="AlphaFoldDB" id="A0A9D9HUI8"/>
<organism evidence="11 12">
    <name type="scientific">Candidatus Gallipaludibacter merdavium</name>
    <dbReference type="NCBI Taxonomy" id="2840839"/>
    <lineage>
        <taxon>Bacteria</taxon>
        <taxon>Pseudomonadati</taxon>
        <taxon>Bacteroidota</taxon>
        <taxon>Bacteroidia</taxon>
        <taxon>Bacteroidales</taxon>
        <taxon>Candidatus Gallipaludibacter</taxon>
    </lineage>
</organism>
<dbReference type="GO" id="GO:0006811">
    <property type="term" value="P:monoatomic ion transport"/>
    <property type="evidence" value="ECO:0007669"/>
    <property type="project" value="UniProtKB-KW"/>
</dbReference>
<evidence type="ECO:0000313" key="11">
    <source>
        <dbReference type="EMBL" id="MBO8460260.1"/>
    </source>
</evidence>
<evidence type="ECO:0000256" key="3">
    <source>
        <dbReference type="ARBA" id="ARBA00022452"/>
    </source>
</evidence>
<keyword evidence="5" id="KW-0732">Signal</keyword>
<comment type="caution">
    <text evidence="11">The sequence shown here is derived from an EMBL/GenBank/DDBJ whole genome shotgun (WGS) entry which is preliminary data.</text>
</comment>
<dbReference type="Pfam" id="PF13505">
    <property type="entry name" value="OMP_b-brl"/>
    <property type="match status" value="1"/>
</dbReference>
<dbReference type="GO" id="GO:0046930">
    <property type="term" value="C:pore complex"/>
    <property type="evidence" value="ECO:0007669"/>
    <property type="project" value="UniProtKB-KW"/>
</dbReference>
<sequence length="419" mass="48154">MKNMLITYSNRVLSLFLLCTFCYITILANDDVIYEEKDYRTSHWSLGVQGGLSFLDGDISQHEKELITFFSNPDLEWNVGVYGEYSINPLVGLGLEYRYTRMGQTNTAMQSGGDMHELTPYASISLNKLLTMSARQFKWNLLFKLGMGLGYYQISTESLNGTVAEKVTYGDLKGISLMLPLGFGYEYNVSENWAIGAYYDYRYSLAADLLDAKMAGTSNDGLHEVTVGVRYKFKAKKYPHNKNISWRLYRNKQLMRDVAEGDADELQMAALRLGAIKKDTLYIMESHKDTLYMVSNNYIKEEVVPQMQYSVYFATGKSDLQSSGLIDIAHVAEEMIENENLVVHVHPYYDRSGSKEFNLKLGRERAERVKYELIYVWGIDASRIKTYEAKVLLTKDDKIHYQPFRRCDLILEDTAKEKE</sequence>
<dbReference type="InterPro" id="IPR006665">
    <property type="entry name" value="OmpA-like"/>
</dbReference>
<dbReference type="InterPro" id="IPR006664">
    <property type="entry name" value="OMP_bac"/>
</dbReference>
<keyword evidence="7" id="KW-0626">Porin</keyword>
<dbReference type="EMBL" id="JADIMG010000079">
    <property type="protein sequence ID" value="MBO8460260.1"/>
    <property type="molecule type" value="Genomic_DNA"/>
</dbReference>
<dbReference type="SUPFAM" id="SSF103088">
    <property type="entry name" value="OmpA-like"/>
    <property type="match status" value="1"/>
</dbReference>
<gene>
    <name evidence="11" type="ORF">IAA73_08015</name>
</gene>
<evidence type="ECO:0000256" key="2">
    <source>
        <dbReference type="ARBA" id="ARBA00022448"/>
    </source>
</evidence>
<comment type="subcellular location">
    <subcellularLocation>
        <location evidence="1">Cell outer membrane</location>
        <topology evidence="1">Multi-pass membrane protein</topology>
    </subcellularLocation>
</comment>
<accession>A0A9D9HUI8</accession>
<reference evidence="11" key="2">
    <citation type="journal article" date="2021" name="PeerJ">
        <title>Extensive microbial diversity within the chicken gut microbiome revealed by metagenomics and culture.</title>
        <authorList>
            <person name="Gilroy R."/>
            <person name="Ravi A."/>
            <person name="Getino M."/>
            <person name="Pursley I."/>
            <person name="Horton D.L."/>
            <person name="Alikhan N.F."/>
            <person name="Baker D."/>
            <person name="Gharbi K."/>
            <person name="Hall N."/>
            <person name="Watson M."/>
            <person name="Adriaenssens E.M."/>
            <person name="Foster-Nyarko E."/>
            <person name="Jarju S."/>
            <person name="Secka A."/>
            <person name="Antonio M."/>
            <person name="Oren A."/>
            <person name="Chaudhuri R.R."/>
            <person name="La Ragione R."/>
            <person name="Hildebrand F."/>
            <person name="Pallen M.J."/>
        </authorList>
    </citation>
    <scope>NUCLEOTIDE SEQUENCE</scope>
    <source>
        <strain evidence="11">G3-3990</strain>
    </source>
</reference>
<dbReference type="GO" id="GO:0015288">
    <property type="term" value="F:porin activity"/>
    <property type="evidence" value="ECO:0007669"/>
    <property type="project" value="UniProtKB-KW"/>
</dbReference>
<evidence type="ECO:0000256" key="5">
    <source>
        <dbReference type="ARBA" id="ARBA00022729"/>
    </source>
</evidence>
<evidence type="ECO:0000256" key="9">
    <source>
        <dbReference type="PROSITE-ProRule" id="PRU00473"/>
    </source>
</evidence>
<dbReference type="InterPro" id="IPR036737">
    <property type="entry name" value="OmpA-like_sf"/>
</dbReference>
<keyword evidence="6" id="KW-0406">Ion transport</keyword>
<dbReference type="SUPFAM" id="SSF56925">
    <property type="entry name" value="OMPA-like"/>
    <property type="match status" value="1"/>
</dbReference>
<evidence type="ECO:0000256" key="4">
    <source>
        <dbReference type="ARBA" id="ARBA00022692"/>
    </source>
</evidence>
<keyword evidence="8 9" id="KW-0472">Membrane</keyword>
<evidence type="ECO:0000256" key="7">
    <source>
        <dbReference type="ARBA" id="ARBA00023114"/>
    </source>
</evidence>
<dbReference type="PRINTS" id="PR01021">
    <property type="entry name" value="OMPADOMAIN"/>
</dbReference>
<evidence type="ECO:0000256" key="1">
    <source>
        <dbReference type="ARBA" id="ARBA00004571"/>
    </source>
</evidence>
<evidence type="ECO:0000259" key="10">
    <source>
        <dbReference type="PROSITE" id="PS51123"/>
    </source>
</evidence>
<dbReference type="PROSITE" id="PS51123">
    <property type="entry name" value="OMPA_2"/>
    <property type="match status" value="1"/>
</dbReference>
<keyword evidence="4" id="KW-0812">Transmembrane</keyword>
<name>A0A9D9HUI8_9BACT</name>
<reference evidence="11" key="1">
    <citation type="submission" date="2020-10" db="EMBL/GenBank/DDBJ databases">
        <authorList>
            <person name="Gilroy R."/>
        </authorList>
    </citation>
    <scope>NUCLEOTIDE SEQUENCE</scope>
    <source>
        <strain evidence="11">G3-3990</strain>
    </source>
</reference>
<dbReference type="Gene3D" id="2.40.160.20">
    <property type="match status" value="1"/>
</dbReference>
<protein>
    <submittedName>
        <fullName evidence="11">Outer membrane beta-barrel protein</fullName>
    </submittedName>
</protein>
<dbReference type="GO" id="GO:0009279">
    <property type="term" value="C:cell outer membrane"/>
    <property type="evidence" value="ECO:0007669"/>
    <property type="project" value="UniProtKB-SubCell"/>
</dbReference>
<evidence type="ECO:0000313" key="12">
    <source>
        <dbReference type="Proteomes" id="UP000823641"/>
    </source>
</evidence>